<dbReference type="AlphaFoldDB" id="A0A0W0G106"/>
<organism evidence="2 3">
    <name type="scientific">Moniliophthora roreri</name>
    <name type="common">Frosty pod rot fungus</name>
    <name type="synonym">Monilia roreri</name>
    <dbReference type="NCBI Taxonomy" id="221103"/>
    <lineage>
        <taxon>Eukaryota</taxon>
        <taxon>Fungi</taxon>
        <taxon>Dikarya</taxon>
        <taxon>Basidiomycota</taxon>
        <taxon>Agaricomycotina</taxon>
        <taxon>Agaricomycetes</taxon>
        <taxon>Agaricomycetidae</taxon>
        <taxon>Agaricales</taxon>
        <taxon>Marasmiineae</taxon>
        <taxon>Marasmiaceae</taxon>
        <taxon>Moniliophthora</taxon>
    </lineage>
</organism>
<evidence type="ECO:0000313" key="3">
    <source>
        <dbReference type="Proteomes" id="UP000054988"/>
    </source>
</evidence>
<name>A0A0W0G106_MONRR</name>
<feature type="region of interest" description="Disordered" evidence="1">
    <location>
        <begin position="290"/>
        <end position="363"/>
    </location>
</feature>
<dbReference type="EMBL" id="LATX01001363">
    <property type="protein sequence ID" value="KTB42265.1"/>
    <property type="molecule type" value="Genomic_DNA"/>
</dbReference>
<feature type="compositionally biased region" description="Low complexity" evidence="1">
    <location>
        <begin position="227"/>
        <end position="236"/>
    </location>
</feature>
<feature type="compositionally biased region" description="Low complexity" evidence="1">
    <location>
        <begin position="290"/>
        <end position="305"/>
    </location>
</feature>
<feature type="compositionally biased region" description="Low complexity" evidence="1">
    <location>
        <begin position="1"/>
        <end position="17"/>
    </location>
</feature>
<reference evidence="2 3" key="1">
    <citation type="submission" date="2015-12" db="EMBL/GenBank/DDBJ databases">
        <title>Draft genome sequence of Moniliophthora roreri, the causal agent of frosty pod rot of cacao.</title>
        <authorList>
            <person name="Aime M.C."/>
            <person name="Diaz-Valderrama J.R."/>
            <person name="Kijpornyongpan T."/>
            <person name="Phillips-Mora W."/>
        </authorList>
    </citation>
    <scope>NUCLEOTIDE SEQUENCE [LARGE SCALE GENOMIC DNA]</scope>
    <source>
        <strain evidence="2 3">MCA 2952</strain>
    </source>
</reference>
<evidence type="ECO:0000313" key="2">
    <source>
        <dbReference type="EMBL" id="KTB42265.1"/>
    </source>
</evidence>
<dbReference type="Proteomes" id="UP000054988">
    <property type="component" value="Unassembled WGS sequence"/>
</dbReference>
<proteinExistence type="predicted"/>
<gene>
    <name evidence="2" type="ORF">WG66_5155</name>
</gene>
<feature type="compositionally biased region" description="Polar residues" evidence="1">
    <location>
        <begin position="20"/>
        <end position="39"/>
    </location>
</feature>
<accession>A0A0W0G106</accession>
<sequence length="460" mass="48839">MDWNQLLNAPQLPQAPLHLTRTTQPGSSSGYLQKTSLPLNHWPQSRNQFTFSGNSNLVLGSQSEPQLTHGLTGLGLPCHDGHLPPLQTVSRPVPPPSLSQPSPHLTAQSQLATTPFSSLASHNIQQSASNVPYPVPGHTSSNVQNVLLPSQNPGPPQCSLHYSHPSTIYHLQLHRNPLPRAPFNSNIAPAQKPVNYTRGSASGVSQTALPAPQCLSQCAPSSTVLGPAHSSSTAPAPSAPTPALQPLTGWPKPKPKDTKAKACKPPAPVAPTVAIASDSHISVTVSSLLNSSSSTQSEQFGGTSTPLPMSPHLTSHPPSPQNSLPPPCSCSSSPEQGVTSLRKKEQPVQSDPEEGDGIPTVRGKMGAAEKEIAGSSTSEKLRDTVKVLLDNLDEGIRKAASEEKVSVLRVKQLISIHMSSQNHWGNSIFNAAVHQKAEEMNAGHQKGHWYKLTEIIELVH</sequence>
<feature type="region of interest" description="Disordered" evidence="1">
    <location>
        <begin position="1"/>
        <end position="39"/>
    </location>
</feature>
<feature type="compositionally biased region" description="Pro residues" evidence="1">
    <location>
        <begin position="317"/>
        <end position="328"/>
    </location>
</feature>
<evidence type="ECO:0000256" key="1">
    <source>
        <dbReference type="SAM" id="MobiDB-lite"/>
    </source>
</evidence>
<feature type="region of interest" description="Disordered" evidence="1">
    <location>
        <begin position="88"/>
        <end position="111"/>
    </location>
</feature>
<feature type="region of interest" description="Disordered" evidence="1">
    <location>
        <begin position="221"/>
        <end position="266"/>
    </location>
</feature>
<protein>
    <submittedName>
        <fullName evidence="2">Uncharacterized protein</fullName>
    </submittedName>
</protein>
<comment type="caution">
    <text evidence="2">The sequence shown here is derived from an EMBL/GenBank/DDBJ whole genome shotgun (WGS) entry which is preliminary data.</text>
</comment>